<dbReference type="Proteomes" id="UP000294200">
    <property type="component" value="Unassembled WGS sequence"/>
</dbReference>
<accession>A0A4V2NGJ9</accession>
<dbReference type="EMBL" id="MWML01000186">
    <property type="protein sequence ID" value="TCG05208.1"/>
    <property type="molecule type" value="Genomic_DNA"/>
</dbReference>
<reference evidence="1 2" key="1">
    <citation type="submission" date="2017-02" db="EMBL/GenBank/DDBJ databases">
        <title>Paraburkholderia sophoroidis sp. nov. and Paraburkholderia steynii sp. nov. rhizobial symbionts of the fynbos legume Hypocalyptus sophoroides.</title>
        <authorList>
            <person name="Steenkamp E.T."/>
            <person name="Beukes C.W."/>
            <person name="Van Zyl E."/>
            <person name="Avontuur J."/>
            <person name="Chan W.Y."/>
            <person name="Hassen A."/>
            <person name="Palmer M."/>
            <person name="Mthombeni L."/>
            <person name="Phalane F."/>
            <person name="Sereme K."/>
            <person name="Venter S.N."/>
        </authorList>
    </citation>
    <scope>NUCLEOTIDE SEQUENCE [LARGE SCALE GENOMIC DNA]</scope>
    <source>
        <strain evidence="1 2">HC1.1ba</strain>
    </source>
</reference>
<evidence type="ECO:0000313" key="1">
    <source>
        <dbReference type="EMBL" id="TCG05208.1"/>
    </source>
</evidence>
<evidence type="ECO:0000313" key="2">
    <source>
        <dbReference type="Proteomes" id="UP000294200"/>
    </source>
</evidence>
<name>A0A4V2NGJ9_9BURK</name>
<dbReference type="AlphaFoldDB" id="A0A4V2NGJ9"/>
<dbReference type="InterPro" id="IPR023974">
    <property type="entry name" value="HxsD"/>
</dbReference>
<sequence>MVTDTRELLFDRQVYALEAIQKAAYRFIDRMAVNLHVTDTYVRCTVFVDPEVGTPDDVIRDFQKEVLDQHLRLKIASETESIRHLILAHAFSRTGLT</sequence>
<protein>
    <submittedName>
        <fullName evidence="1">His-Xaa-Ser system protein HxsD</fullName>
    </submittedName>
</protein>
<proteinExistence type="predicted"/>
<keyword evidence="2" id="KW-1185">Reference proteome</keyword>
<organism evidence="1 2">
    <name type="scientific">Paraburkholderia steynii</name>
    <dbReference type="NCBI Taxonomy" id="1245441"/>
    <lineage>
        <taxon>Bacteria</taxon>
        <taxon>Pseudomonadati</taxon>
        <taxon>Pseudomonadota</taxon>
        <taxon>Betaproteobacteria</taxon>
        <taxon>Burkholderiales</taxon>
        <taxon>Burkholderiaceae</taxon>
        <taxon>Paraburkholderia</taxon>
    </lineage>
</organism>
<comment type="caution">
    <text evidence="1">The sequence shown here is derived from an EMBL/GenBank/DDBJ whole genome shotgun (WGS) entry which is preliminary data.</text>
</comment>
<gene>
    <name evidence="1" type="ORF">BZM27_35500</name>
</gene>
<dbReference type="NCBIfam" id="TIGR03976">
    <property type="entry name" value="chp_LLNDYxLRE"/>
    <property type="match status" value="1"/>
</dbReference>